<dbReference type="EMBL" id="CP001511">
    <property type="protein sequence ID" value="ACS43968.1"/>
    <property type="molecule type" value="Genomic_DNA"/>
</dbReference>
<dbReference type="RefSeq" id="WP_003596066.1">
    <property type="nucleotide sequence ID" value="NC_012811.1"/>
</dbReference>
<dbReference type="KEGG" id="mea:Mex_2p1216"/>
<feature type="transmembrane region" description="Helical" evidence="1">
    <location>
        <begin position="82"/>
        <end position="101"/>
    </location>
</feature>
<sequence length="140" mass="14840">MPRFPRSGAGRTIFLLGTFALSMGIIGLAQPHAQLQRIGFDVPADDAVLTVMPLMTIMSLATINTALIYMFGSWIDWPGLPALLVVTRLVMGSGLLLLALLGRAPEAFFAAAVWEAVGAMLIAGARVRDMRCAVGGGRRA</sequence>
<gene>
    <name evidence="2" type="ordered locus">MexAM1_META2p1216</name>
</gene>
<name>C5B686_METEA</name>
<evidence type="ECO:0000313" key="3">
    <source>
        <dbReference type="Proteomes" id="UP000009081"/>
    </source>
</evidence>
<reference evidence="2 3" key="1">
    <citation type="journal article" date="2009" name="PLoS ONE">
        <title>Methylobacterium genome sequences: a reference blueprint to investigate microbial metabolism of C1 compounds from natural and industrial sources.</title>
        <authorList>
            <person name="Vuilleumier S."/>
            <person name="Chistoserdova L."/>
            <person name="Lee M.-C."/>
            <person name="Bringel F."/>
            <person name="Lajus A."/>
            <person name="Zhou Y."/>
            <person name="Gourion B."/>
            <person name="Barbe V."/>
            <person name="Chang J."/>
            <person name="Cruveiller S."/>
            <person name="Dossat C."/>
            <person name="Gillett W."/>
            <person name="Gruffaz C."/>
            <person name="Haugen E."/>
            <person name="Hourcade E."/>
            <person name="Levy R."/>
            <person name="Mangenot S."/>
            <person name="Muller E."/>
            <person name="Nadalig T."/>
            <person name="Pagni M."/>
            <person name="Penny C."/>
            <person name="Peyraud R."/>
            <person name="Robinson D.G."/>
            <person name="Roche D."/>
            <person name="Rouy Z."/>
            <person name="Saenampechek C."/>
            <person name="Salvignol G."/>
            <person name="Vallenet D."/>
            <person name="Wu Z."/>
            <person name="Marx C.J."/>
            <person name="Vorholt J.A."/>
            <person name="Olson M.V."/>
            <person name="Kaul R."/>
            <person name="Weissenbach J."/>
            <person name="Medigue C."/>
            <person name="Lidstrom M.E."/>
        </authorList>
    </citation>
    <scope>NUCLEOTIDE SEQUENCE [LARGE SCALE GENOMIC DNA]</scope>
    <source>
        <strain evidence="3">ATCC 14718 / DSM 1338 / JCM 2805 / NCIMB 9133 / AM1</strain>
    </source>
</reference>
<dbReference type="AlphaFoldDB" id="C5B686"/>
<protein>
    <submittedName>
        <fullName evidence="2">Uncharacterized protein</fullName>
    </submittedName>
</protein>
<dbReference type="HOGENOM" id="CLU_1720232_0_0_5"/>
<evidence type="ECO:0000313" key="2">
    <source>
        <dbReference type="EMBL" id="ACS43968.1"/>
    </source>
</evidence>
<proteinExistence type="predicted"/>
<keyword evidence="1" id="KW-1133">Transmembrane helix</keyword>
<feature type="transmembrane region" description="Helical" evidence="1">
    <location>
        <begin position="107"/>
        <end position="125"/>
    </location>
</feature>
<keyword evidence="1" id="KW-0472">Membrane</keyword>
<keyword evidence="2" id="KW-0614">Plasmid</keyword>
<feature type="transmembrane region" description="Helical" evidence="1">
    <location>
        <begin position="49"/>
        <end position="70"/>
    </location>
</feature>
<feature type="transmembrane region" description="Helical" evidence="1">
    <location>
        <begin position="12"/>
        <end position="29"/>
    </location>
</feature>
<keyword evidence="1" id="KW-0812">Transmembrane</keyword>
<accession>C5B686</accession>
<organism evidence="2 3">
    <name type="scientific">Methylorubrum extorquens (strain ATCC 14718 / DSM 1338 / JCM 2805 / NCIMB 9133 / AM1)</name>
    <name type="common">Methylobacterium extorquens</name>
    <dbReference type="NCBI Taxonomy" id="272630"/>
    <lineage>
        <taxon>Bacteria</taxon>
        <taxon>Pseudomonadati</taxon>
        <taxon>Pseudomonadota</taxon>
        <taxon>Alphaproteobacteria</taxon>
        <taxon>Hyphomicrobiales</taxon>
        <taxon>Methylobacteriaceae</taxon>
        <taxon>Methylorubrum</taxon>
    </lineage>
</organism>
<dbReference type="Proteomes" id="UP000009081">
    <property type="component" value="Plasmid megaplasmid"/>
</dbReference>
<keyword evidence="3" id="KW-1185">Reference proteome</keyword>
<geneLocation type="plasmid" evidence="2 3">
    <name>megaplasmid</name>
</geneLocation>
<evidence type="ECO:0000256" key="1">
    <source>
        <dbReference type="SAM" id="Phobius"/>
    </source>
</evidence>